<dbReference type="HOGENOM" id="CLU_3394579_0_0_4"/>
<organism evidence="1">
    <name type="scientific">Accumulibacter regalis</name>
    <dbReference type="NCBI Taxonomy" id="522306"/>
    <lineage>
        <taxon>Bacteria</taxon>
        <taxon>Pseudomonadati</taxon>
        <taxon>Pseudomonadota</taxon>
        <taxon>Betaproteobacteria</taxon>
        <taxon>Candidatus Accumulibacter</taxon>
    </lineage>
</organism>
<dbReference type="KEGG" id="app:CAP2UW1_1690"/>
<reference evidence="1" key="1">
    <citation type="submission" date="2009-08" db="EMBL/GenBank/DDBJ databases">
        <authorList>
            <consortium name="US DOE Joint Genome Institute"/>
            <person name="Lucas S."/>
            <person name="Copeland A."/>
            <person name="Lapidus A."/>
            <person name="Glavina del Rio T."/>
            <person name="Dalin E."/>
            <person name="Tice H."/>
            <person name="Bruce D."/>
            <person name="Barry K."/>
            <person name="Pitluck S."/>
            <person name="Lowry S."/>
            <person name="Larimer F."/>
            <person name="Land M."/>
            <person name="Hauser L."/>
            <person name="Kyrpides N."/>
            <person name="Ivanova N."/>
            <person name="McMahon K.D."/>
            <person name="Hugenholtz P."/>
        </authorList>
    </citation>
    <scope>NUCLEOTIDE SEQUENCE</scope>
    <source>
        <strain evidence="1">UW-1</strain>
    </source>
</reference>
<protein>
    <submittedName>
        <fullName evidence="1">Uncharacterized protein</fullName>
    </submittedName>
</protein>
<gene>
    <name evidence="1" type="ordered locus">CAP2UW1_1690</name>
</gene>
<proteinExistence type="predicted"/>
<reference evidence="1" key="2">
    <citation type="submission" date="2009-09" db="EMBL/GenBank/DDBJ databases">
        <title>Complete sequence of chromosome of Candidatus Accumulibacter phosphatis clade IIA str. UW-1.</title>
        <authorList>
            <consortium name="US DOE Joint Genome Institute"/>
            <person name="Martin H.G."/>
            <person name="Ivanova N."/>
            <person name="Kunin V."/>
            <person name="Warnecke F."/>
            <person name="Barry K."/>
            <person name="He S."/>
            <person name="Salamov A."/>
            <person name="Szeto E."/>
            <person name="Dalin E."/>
            <person name="Pangilinan J.L."/>
            <person name="Lapidus A."/>
            <person name="Lowry S."/>
            <person name="Kyrpides N.C."/>
            <person name="McMahon K.D."/>
            <person name="Hugenholtz P."/>
        </authorList>
    </citation>
    <scope>NUCLEOTIDE SEQUENCE [LARGE SCALE GENOMIC DNA]</scope>
    <source>
        <strain evidence="1">UW-1</strain>
    </source>
</reference>
<name>C7RUE8_ACCRE</name>
<dbReference type="STRING" id="522306.CAP2UW1_1690"/>
<evidence type="ECO:0000313" key="1">
    <source>
        <dbReference type="EMBL" id="ACV35000.1"/>
    </source>
</evidence>
<dbReference type="EMBL" id="CP001715">
    <property type="protein sequence ID" value="ACV35000.1"/>
    <property type="molecule type" value="Genomic_DNA"/>
</dbReference>
<accession>C7RUE8</accession>
<dbReference type="AlphaFoldDB" id="C7RUE8"/>
<sequence length="31" mass="3126" precursor="true">MDVVYLAALAALFGLVVAFAKGCARLTGGRA</sequence>